<evidence type="ECO:0000313" key="2">
    <source>
        <dbReference type="EMBL" id="KAL2644788.1"/>
    </source>
</evidence>
<evidence type="ECO:0000313" key="3">
    <source>
        <dbReference type="Proteomes" id="UP001605036"/>
    </source>
</evidence>
<reference evidence="2 3" key="1">
    <citation type="submission" date="2024-09" db="EMBL/GenBank/DDBJ databases">
        <title>Chromosome-scale assembly of Riccia fluitans.</title>
        <authorList>
            <person name="Paukszto L."/>
            <person name="Sawicki J."/>
            <person name="Karawczyk K."/>
            <person name="Piernik-Szablinska J."/>
            <person name="Szczecinska M."/>
            <person name="Mazdziarz M."/>
        </authorList>
    </citation>
    <scope>NUCLEOTIDE SEQUENCE [LARGE SCALE GENOMIC DNA]</scope>
    <source>
        <strain evidence="2">Rf_01</strain>
        <tissue evidence="2">Aerial parts of the thallus</tissue>
    </source>
</reference>
<feature type="compositionally biased region" description="Basic and acidic residues" evidence="1">
    <location>
        <begin position="38"/>
        <end position="51"/>
    </location>
</feature>
<sequence length="141" mass="16157">MNDVATKEQRKSNREDAAEVETPSRALMSGSRVTTCEPNHEIMRKREEQRSGEMVTRANPDVDHQNDSEVTSRSDVRSSGMIKHRGRTKSRVNTARQNGKHRKLECPNESTWPPLRKQIMKEKLSGNHHGRKSLSTTEQHD</sequence>
<gene>
    <name evidence="2" type="ORF">R1flu_012375</name>
</gene>
<evidence type="ECO:0000256" key="1">
    <source>
        <dbReference type="SAM" id="MobiDB-lite"/>
    </source>
</evidence>
<organism evidence="2 3">
    <name type="scientific">Riccia fluitans</name>
    <dbReference type="NCBI Taxonomy" id="41844"/>
    <lineage>
        <taxon>Eukaryota</taxon>
        <taxon>Viridiplantae</taxon>
        <taxon>Streptophyta</taxon>
        <taxon>Embryophyta</taxon>
        <taxon>Marchantiophyta</taxon>
        <taxon>Marchantiopsida</taxon>
        <taxon>Marchantiidae</taxon>
        <taxon>Marchantiales</taxon>
        <taxon>Ricciaceae</taxon>
        <taxon>Riccia</taxon>
    </lineage>
</organism>
<dbReference type="AlphaFoldDB" id="A0ABD1ZAE9"/>
<accession>A0ABD1ZAE9</accession>
<feature type="compositionally biased region" description="Basic and acidic residues" evidence="1">
    <location>
        <begin position="60"/>
        <end position="76"/>
    </location>
</feature>
<keyword evidence="3" id="KW-1185">Reference proteome</keyword>
<feature type="compositionally biased region" description="Basic and acidic residues" evidence="1">
    <location>
        <begin position="1"/>
        <end position="17"/>
    </location>
</feature>
<dbReference type="Proteomes" id="UP001605036">
    <property type="component" value="Unassembled WGS sequence"/>
</dbReference>
<dbReference type="EMBL" id="JBHFFA010000002">
    <property type="protein sequence ID" value="KAL2644788.1"/>
    <property type="molecule type" value="Genomic_DNA"/>
</dbReference>
<comment type="caution">
    <text evidence="2">The sequence shown here is derived from an EMBL/GenBank/DDBJ whole genome shotgun (WGS) entry which is preliminary data.</text>
</comment>
<protein>
    <submittedName>
        <fullName evidence="2">Uncharacterized protein</fullName>
    </submittedName>
</protein>
<feature type="region of interest" description="Disordered" evidence="1">
    <location>
        <begin position="1"/>
        <end position="141"/>
    </location>
</feature>
<name>A0ABD1ZAE9_9MARC</name>
<proteinExistence type="predicted"/>